<name>A0A1J3JAF2_NOCCA</name>
<dbReference type="GO" id="GO:0016020">
    <property type="term" value="C:membrane"/>
    <property type="evidence" value="ECO:0007669"/>
    <property type="project" value="UniProtKB-SubCell"/>
</dbReference>
<dbReference type="GO" id="GO:0012505">
    <property type="term" value="C:endomembrane system"/>
    <property type="evidence" value="ECO:0007669"/>
    <property type="project" value="TreeGrafter"/>
</dbReference>
<gene>
    <name evidence="12" type="ORF">MP_TR4904_c1_g1_i1_g.13116</name>
</gene>
<keyword evidence="8 10" id="KW-0472">Membrane</keyword>
<dbReference type="Pfam" id="PF00999">
    <property type="entry name" value="Na_H_Exchanger"/>
    <property type="match status" value="1"/>
</dbReference>
<dbReference type="InterPro" id="IPR050794">
    <property type="entry name" value="CPA2_transporter"/>
</dbReference>
<protein>
    <submittedName>
        <fullName evidence="12">Cation/H(+) antiporter 19</fullName>
    </submittedName>
</protein>
<keyword evidence="7" id="KW-0406">Ion transport</keyword>
<evidence type="ECO:0000256" key="4">
    <source>
        <dbReference type="ARBA" id="ARBA00022692"/>
    </source>
</evidence>
<proteinExistence type="inferred from homology"/>
<feature type="transmembrane region" description="Helical" evidence="10">
    <location>
        <begin position="124"/>
        <end position="146"/>
    </location>
</feature>
<accession>A0A1J3JAF2</accession>
<evidence type="ECO:0000256" key="9">
    <source>
        <dbReference type="ARBA" id="ARBA00038341"/>
    </source>
</evidence>
<evidence type="ECO:0000256" key="2">
    <source>
        <dbReference type="ARBA" id="ARBA00022448"/>
    </source>
</evidence>
<sequence>MLQLGYSLRLRLLSREMIALLLYLFGFFSLDLVWGLLLPLYFASSGFKTDVTTIRGAQSWGLLVLVILTTCFGKIVGTVGASMLCKVPFREANALGVLMNTKGLVELIVLNIGKDRKVLNDQAFAILVLMALFTTFITTPLLMAIYKPARKGAPYKHRTIERKDHDSELRILTCFHSSRNIPTLINLIESSRGIGQKDVSAFTPCI</sequence>
<comment type="similarity">
    <text evidence="9">Belongs to the monovalent cation:proton antiporter 2 (CPA2) transporter (TC 2.A.37) family. CHX (TC 2.A.37.4) subfamily.</text>
</comment>
<dbReference type="PANTHER" id="PTHR32468:SF81">
    <property type="entry name" value="CATION_H(+) ANTIPORTER 19"/>
    <property type="match status" value="1"/>
</dbReference>
<organism evidence="12">
    <name type="scientific">Noccaea caerulescens</name>
    <name type="common">Alpine penny-cress</name>
    <name type="synonym">Thlaspi caerulescens</name>
    <dbReference type="NCBI Taxonomy" id="107243"/>
    <lineage>
        <taxon>Eukaryota</taxon>
        <taxon>Viridiplantae</taxon>
        <taxon>Streptophyta</taxon>
        <taxon>Embryophyta</taxon>
        <taxon>Tracheophyta</taxon>
        <taxon>Spermatophyta</taxon>
        <taxon>Magnoliopsida</taxon>
        <taxon>eudicotyledons</taxon>
        <taxon>Gunneridae</taxon>
        <taxon>Pentapetalae</taxon>
        <taxon>rosids</taxon>
        <taxon>malvids</taxon>
        <taxon>Brassicales</taxon>
        <taxon>Brassicaceae</taxon>
        <taxon>Coluteocarpeae</taxon>
        <taxon>Noccaea</taxon>
    </lineage>
</organism>
<dbReference type="GO" id="GO:0006885">
    <property type="term" value="P:regulation of pH"/>
    <property type="evidence" value="ECO:0007669"/>
    <property type="project" value="TreeGrafter"/>
</dbReference>
<evidence type="ECO:0000256" key="5">
    <source>
        <dbReference type="ARBA" id="ARBA00022958"/>
    </source>
</evidence>
<evidence type="ECO:0000256" key="6">
    <source>
        <dbReference type="ARBA" id="ARBA00022989"/>
    </source>
</evidence>
<evidence type="ECO:0000256" key="1">
    <source>
        <dbReference type="ARBA" id="ARBA00004141"/>
    </source>
</evidence>
<comment type="subcellular location">
    <subcellularLocation>
        <location evidence="1">Membrane</location>
        <topology evidence="1">Multi-pass membrane protein</topology>
    </subcellularLocation>
</comment>
<dbReference type="PANTHER" id="PTHR32468">
    <property type="entry name" value="CATION/H + ANTIPORTER"/>
    <property type="match status" value="1"/>
</dbReference>
<feature type="transmembrane region" description="Helical" evidence="10">
    <location>
        <begin position="20"/>
        <end position="42"/>
    </location>
</feature>
<evidence type="ECO:0000256" key="10">
    <source>
        <dbReference type="SAM" id="Phobius"/>
    </source>
</evidence>
<keyword evidence="4 10" id="KW-0812">Transmembrane</keyword>
<dbReference type="GO" id="GO:1902600">
    <property type="term" value="P:proton transmembrane transport"/>
    <property type="evidence" value="ECO:0007669"/>
    <property type="project" value="InterPro"/>
</dbReference>
<dbReference type="InterPro" id="IPR006153">
    <property type="entry name" value="Cation/H_exchanger_TM"/>
</dbReference>
<dbReference type="EMBL" id="GEVM01016645">
    <property type="protein sequence ID" value="JAU89293.1"/>
    <property type="molecule type" value="Transcribed_RNA"/>
</dbReference>
<dbReference type="GO" id="GO:0015297">
    <property type="term" value="F:antiporter activity"/>
    <property type="evidence" value="ECO:0007669"/>
    <property type="project" value="InterPro"/>
</dbReference>
<reference evidence="12" key="1">
    <citation type="submission" date="2016-07" db="EMBL/GenBank/DDBJ databases">
        <title>De novo transcriptome assembly of four accessions of the metal hyperaccumulator plant Noccaea caerulescens.</title>
        <authorList>
            <person name="Blande D."/>
            <person name="Halimaa P."/>
            <person name="Tervahauta A.I."/>
            <person name="Aarts M.G."/>
            <person name="Karenlampi S.O."/>
        </authorList>
    </citation>
    <scope>NUCLEOTIDE SEQUENCE</scope>
</reference>
<dbReference type="AlphaFoldDB" id="A0A1J3JAF2"/>
<keyword evidence="6 10" id="KW-1133">Transmembrane helix</keyword>
<evidence type="ECO:0000256" key="8">
    <source>
        <dbReference type="ARBA" id="ARBA00023136"/>
    </source>
</evidence>
<evidence type="ECO:0000313" key="12">
    <source>
        <dbReference type="EMBL" id="JAU89293.1"/>
    </source>
</evidence>
<evidence type="ECO:0000256" key="3">
    <source>
        <dbReference type="ARBA" id="ARBA00022538"/>
    </source>
</evidence>
<dbReference type="GO" id="GO:0006813">
    <property type="term" value="P:potassium ion transport"/>
    <property type="evidence" value="ECO:0007669"/>
    <property type="project" value="UniProtKB-KW"/>
</dbReference>
<feature type="domain" description="Cation/H+ exchanger transmembrane" evidence="11">
    <location>
        <begin position="30"/>
        <end position="142"/>
    </location>
</feature>
<evidence type="ECO:0000256" key="7">
    <source>
        <dbReference type="ARBA" id="ARBA00023065"/>
    </source>
</evidence>
<dbReference type="InterPro" id="IPR038770">
    <property type="entry name" value="Na+/solute_symporter_sf"/>
</dbReference>
<evidence type="ECO:0000259" key="11">
    <source>
        <dbReference type="Pfam" id="PF00999"/>
    </source>
</evidence>
<keyword evidence="3" id="KW-0633">Potassium transport</keyword>
<keyword evidence="2" id="KW-0813">Transport</keyword>
<keyword evidence="5" id="KW-0630">Potassium</keyword>
<dbReference type="Gene3D" id="1.20.1530.20">
    <property type="match status" value="1"/>
</dbReference>
<feature type="transmembrane region" description="Helical" evidence="10">
    <location>
        <begin position="62"/>
        <end position="85"/>
    </location>
</feature>